<comment type="cofactor">
    <cofactor evidence="1">
        <name>[4Fe-4S] cluster</name>
        <dbReference type="ChEBI" id="CHEBI:49883"/>
    </cofactor>
</comment>
<dbReference type="InterPro" id="IPR058240">
    <property type="entry name" value="rSAM_sf"/>
</dbReference>
<protein>
    <recommendedName>
        <fullName evidence="6">Radical SAM core domain-containing protein</fullName>
    </recommendedName>
</protein>
<keyword evidence="5" id="KW-0411">Iron-sulfur</keyword>
<accession>A0A081NBS7</accession>
<dbReference type="CDD" id="cd01335">
    <property type="entry name" value="Radical_SAM"/>
    <property type="match status" value="1"/>
</dbReference>
<sequence length="415" mass="47448">MKQVLNALMVTFDFSQRGKSGTGLAAASLMSACRSHEKYHTSFVIEHLAITMPEQMKESLSHMEIFSRISNHTDLRRLDNLILACYVWSSNIINPLIALCREKGFNGKVILGGYQIHRKNCKELYPYGDIYIPGYGEASLPEAIMAEKSITAQIIEQPVNFEVLPSPFLDGSYDLKPNNEMLHWETSRGCQFKCNFCAHRDLISNGVHLMNFDKIKAELRLFKAFNVKKINVLDPVFNRGDRCKDILRYAASINLTSLLSLQVRFEMIDEEFLGLCKKLNVELEFGLQTIIEEEYKLIERPNNIPKIEQAIKLLKKLDQPFEVSLIYGLPNQTYNSFRKSIQFLLDRCDCVIKAFPLMLLEGTGLIEQKDKYGLKEGIIDNSNIPHVVASNSFTRSEWEKMDRLAKSLNTTREAA</sequence>
<feature type="domain" description="Radical SAM core" evidence="6">
    <location>
        <begin position="176"/>
        <end position="412"/>
    </location>
</feature>
<organism evidence="7 8">
    <name type="scientific">Endozoicomonas montiporae</name>
    <dbReference type="NCBI Taxonomy" id="1027273"/>
    <lineage>
        <taxon>Bacteria</taxon>
        <taxon>Pseudomonadati</taxon>
        <taxon>Pseudomonadota</taxon>
        <taxon>Gammaproteobacteria</taxon>
        <taxon>Oceanospirillales</taxon>
        <taxon>Endozoicomonadaceae</taxon>
        <taxon>Endozoicomonas</taxon>
    </lineage>
</organism>
<keyword evidence="3" id="KW-0479">Metal-binding</keyword>
<dbReference type="SUPFAM" id="SSF102114">
    <property type="entry name" value="Radical SAM enzymes"/>
    <property type="match status" value="1"/>
</dbReference>
<evidence type="ECO:0000256" key="5">
    <source>
        <dbReference type="ARBA" id="ARBA00023014"/>
    </source>
</evidence>
<dbReference type="InterPro" id="IPR007197">
    <property type="entry name" value="rSAM"/>
</dbReference>
<proteinExistence type="predicted"/>
<evidence type="ECO:0000313" key="7">
    <source>
        <dbReference type="EMBL" id="KEQ15900.1"/>
    </source>
</evidence>
<keyword evidence="2" id="KW-0949">S-adenosyl-L-methionine</keyword>
<dbReference type="InterPro" id="IPR013785">
    <property type="entry name" value="Aldolase_TIM"/>
</dbReference>
<dbReference type="GO" id="GO:0046872">
    <property type="term" value="F:metal ion binding"/>
    <property type="evidence" value="ECO:0007669"/>
    <property type="project" value="UniProtKB-KW"/>
</dbReference>
<dbReference type="SFLD" id="SFLDS00029">
    <property type="entry name" value="Radical_SAM"/>
    <property type="match status" value="1"/>
</dbReference>
<dbReference type="SFLD" id="SFLDG01082">
    <property type="entry name" value="B12-binding_domain_containing"/>
    <property type="match status" value="1"/>
</dbReference>
<evidence type="ECO:0000313" key="8">
    <source>
        <dbReference type="Proteomes" id="UP000028006"/>
    </source>
</evidence>
<evidence type="ECO:0000256" key="3">
    <source>
        <dbReference type="ARBA" id="ARBA00022723"/>
    </source>
</evidence>
<reference evidence="7 8" key="1">
    <citation type="submission" date="2014-06" db="EMBL/GenBank/DDBJ databases">
        <title>Whole Genome Sequences of Three Symbiotic Endozoicomonas Bacteria.</title>
        <authorList>
            <person name="Neave M.J."/>
            <person name="Apprill A."/>
            <person name="Voolstra C.R."/>
        </authorList>
    </citation>
    <scope>NUCLEOTIDE SEQUENCE [LARGE SCALE GENOMIC DNA]</scope>
    <source>
        <strain evidence="7 8">LMG 24815</strain>
    </source>
</reference>
<dbReference type="Gene3D" id="3.20.20.70">
    <property type="entry name" value="Aldolase class I"/>
    <property type="match status" value="1"/>
</dbReference>
<dbReference type="SMART" id="SM00729">
    <property type="entry name" value="Elp3"/>
    <property type="match status" value="1"/>
</dbReference>
<dbReference type="EMBL" id="JOKG01000001">
    <property type="protein sequence ID" value="KEQ15900.1"/>
    <property type="molecule type" value="Genomic_DNA"/>
</dbReference>
<name>A0A081NBS7_9GAMM</name>
<dbReference type="GO" id="GO:0051536">
    <property type="term" value="F:iron-sulfur cluster binding"/>
    <property type="evidence" value="ECO:0007669"/>
    <property type="project" value="UniProtKB-KW"/>
</dbReference>
<evidence type="ECO:0000256" key="1">
    <source>
        <dbReference type="ARBA" id="ARBA00001966"/>
    </source>
</evidence>
<evidence type="ECO:0000256" key="4">
    <source>
        <dbReference type="ARBA" id="ARBA00023004"/>
    </source>
</evidence>
<dbReference type="PANTHER" id="PTHR43409">
    <property type="entry name" value="ANAEROBIC MAGNESIUM-PROTOPORPHYRIN IX MONOMETHYL ESTER CYCLASE-RELATED"/>
    <property type="match status" value="1"/>
</dbReference>
<evidence type="ECO:0000259" key="6">
    <source>
        <dbReference type="PROSITE" id="PS51918"/>
    </source>
</evidence>
<dbReference type="PANTHER" id="PTHR43409:SF16">
    <property type="entry name" value="SLR0320 PROTEIN"/>
    <property type="match status" value="1"/>
</dbReference>
<dbReference type="GO" id="GO:0005829">
    <property type="term" value="C:cytosol"/>
    <property type="evidence" value="ECO:0007669"/>
    <property type="project" value="TreeGrafter"/>
</dbReference>
<dbReference type="PROSITE" id="PS51257">
    <property type="entry name" value="PROKAR_LIPOPROTEIN"/>
    <property type="match status" value="1"/>
</dbReference>
<dbReference type="PROSITE" id="PS51918">
    <property type="entry name" value="RADICAL_SAM"/>
    <property type="match status" value="1"/>
</dbReference>
<dbReference type="InterPro" id="IPR006638">
    <property type="entry name" value="Elp3/MiaA/NifB-like_rSAM"/>
</dbReference>
<dbReference type="Proteomes" id="UP000028006">
    <property type="component" value="Unassembled WGS sequence"/>
</dbReference>
<keyword evidence="4" id="KW-0408">Iron</keyword>
<comment type="caution">
    <text evidence="7">The sequence shown here is derived from an EMBL/GenBank/DDBJ whole genome shotgun (WGS) entry which is preliminary data.</text>
</comment>
<evidence type="ECO:0000256" key="2">
    <source>
        <dbReference type="ARBA" id="ARBA00022691"/>
    </source>
</evidence>
<dbReference type="AlphaFoldDB" id="A0A081NBS7"/>
<dbReference type="eggNOG" id="COG1032">
    <property type="taxonomic scope" value="Bacteria"/>
</dbReference>
<gene>
    <name evidence="7" type="ORF">GZ77_05160</name>
</gene>
<dbReference type="Pfam" id="PF04055">
    <property type="entry name" value="Radical_SAM"/>
    <property type="match status" value="1"/>
</dbReference>
<dbReference type="RefSeq" id="WP_034873164.1">
    <property type="nucleotide sequence ID" value="NZ_JOKG01000001.1"/>
</dbReference>
<dbReference type="InterPro" id="IPR051198">
    <property type="entry name" value="BchE-like"/>
</dbReference>
<keyword evidence="8" id="KW-1185">Reference proteome</keyword>
<dbReference type="GO" id="GO:0003824">
    <property type="term" value="F:catalytic activity"/>
    <property type="evidence" value="ECO:0007669"/>
    <property type="project" value="InterPro"/>
</dbReference>